<reference evidence="2" key="1">
    <citation type="submission" date="2016-04" db="EMBL/GenBank/DDBJ databases">
        <authorList>
            <person name="Nguyen H.D."/>
            <person name="Samba Siva P."/>
            <person name="Cullis J."/>
            <person name="Levesque C.A."/>
            <person name="Hambleton S."/>
        </authorList>
    </citation>
    <scope>NUCLEOTIDE SEQUENCE</scope>
    <source>
        <strain evidence="2">DAOMC 236426</strain>
    </source>
</reference>
<organism evidence="2 3">
    <name type="scientific">Tilletia controversa</name>
    <name type="common">dwarf bunt fungus</name>
    <dbReference type="NCBI Taxonomy" id="13291"/>
    <lineage>
        <taxon>Eukaryota</taxon>
        <taxon>Fungi</taxon>
        <taxon>Dikarya</taxon>
        <taxon>Basidiomycota</taxon>
        <taxon>Ustilaginomycotina</taxon>
        <taxon>Exobasidiomycetes</taxon>
        <taxon>Tilletiales</taxon>
        <taxon>Tilletiaceae</taxon>
        <taxon>Tilletia</taxon>
    </lineage>
</organism>
<accession>A0A8X7T002</accession>
<dbReference type="Proteomes" id="UP000077684">
    <property type="component" value="Unassembled WGS sequence"/>
</dbReference>
<protein>
    <submittedName>
        <fullName evidence="2">Uncharacterized protein</fullName>
    </submittedName>
</protein>
<evidence type="ECO:0000313" key="2">
    <source>
        <dbReference type="EMBL" id="KAE8253256.1"/>
    </source>
</evidence>
<name>A0A8X7T002_9BASI</name>
<dbReference type="AlphaFoldDB" id="A0A8X7T002"/>
<dbReference type="EMBL" id="LWDE02000104">
    <property type="protein sequence ID" value="KAE8253256.1"/>
    <property type="molecule type" value="Genomic_DNA"/>
</dbReference>
<evidence type="ECO:0000256" key="1">
    <source>
        <dbReference type="SAM" id="MobiDB-lite"/>
    </source>
</evidence>
<proteinExistence type="predicted"/>
<feature type="region of interest" description="Disordered" evidence="1">
    <location>
        <begin position="1"/>
        <end position="37"/>
    </location>
</feature>
<gene>
    <name evidence="2" type="ORF">A4X06_0g1588</name>
</gene>
<comment type="caution">
    <text evidence="2">The sequence shown here is derived from an EMBL/GenBank/DDBJ whole genome shotgun (WGS) entry which is preliminary data.</text>
</comment>
<keyword evidence="3" id="KW-1185">Reference proteome</keyword>
<evidence type="ECO:0000313" key="3">
    <source>
        <dbReference type="Proteomes" id="UP000077684"/>
    </source>
</evidence>
<reference evidence="2" key="2">
    <citation type="journal article" date="2019" name="IMA Fungus">
        <title>Genome sequencing and comparison of five Tilletia species to identify candidate genes for the detection of regulated species infecting wheat.</title>
        <authorList>
            <person name="Nguyen H.D.T."/>
            <person name="Sultana T."/>
            <person name="Kesanakurti P."/>
            <person name="Hambleton S."/>
        </authorList>
    </citation>
    <scope>NUCLEOTIDE SEQUENCE</scope>
    <source>
        <strain evidence="2">DAOMC 236426</strain>
    </source>
</reference>
<sequence length="240" mass="26893">MQPAPEHELEGEEPSDTLRPATPPSDSAAQDQPDDEPEKVDFEFMLARLHLLPSYRPEKIEVMFSEAYKRFGLAPVRAAWLRLALPCGAAQFDDFAVLLNIPFSEFETLMLPIKVDRRLAAQHNQMCFTCARVKATLLCTECEELTTTIEESIIDAELELDALMNHLGDLMSWLNKGLVPPAIPLPPGYDGPEPPVLHPSRSPDLRQIRPAVILRRLALWAEAGLTPPEILPPPGYYDYD</sequence>